<protein>
    <submittedName>
        <fullName evidence="2">Uncharacterized protein</fullName>
    </submittedName>
</protein>
<evidence type="ECO:0000313" key="2">
    <source>
        <dbReference type="EMBL" id="KAK8877748.1"/>
    </source>
</evidence>
<reference evidence="2 3" key="1">
    <citation type="journal article" date="2024" name="IMA Fungus">
        <title>Apiospora arundinis, a panoply of carbohydrate-active enzymes and secondary metabolites.</title>
        <authorList>
            <person name="Sorensen T."/>
            <person name="Petersen C."/>
            <person name="Muurmann A.T."/>
            <person name="Christiansen J.V."/>
            <person name="Brundto M.L."/>
            <person name="Overgaard C.K."/>
            <person name="Boysen A.T."/>
            <person name="Wollenberg R.D."/>
            <person name="Larsen T.O."/>
            <person name="Sorensen J.L."/>
            <person name="Nielsen K.L."/>
            <person name="Sondergaard T.E."/>
        </authorList>
    </citation>
    <scope>NUCLEOTIDE SEQUENCE [LARGE SCALE GENOMIC DNA]</scope>
    <source>
        <strain evidence="2 3">AAU 773</strain>
    </source>
</reference>
<comment type="caution">
    <text evidence="2">The sequence shown here is derived from an EMBL/GenBank/DDBJ whole genome shotgun (WGS) entry which is preliminary data.</text>
</comment>
<dbReference type="EMBL" id="JAPCWZ010000002">
    <property type="protein sequence ID" value="KAK8877748.1"/>
    <property type="molecule type" value="Genomic_DNA"/>
</dbReference>
<proteinExistence type="predicted"/>
<keyword evidence="3" id="KW-1185">Reference proteome</keyword>
<name>A0ABR2JJZ3_9PEZI</name>
<dbReference type="Proteomes" id="UP001390339">
    <property type="component" value="Unassembled WGS sequence"/>
</dbReference>
<feature type="region of interest" description="Disordered" evidence="1">
    <location>
        <begin position="1"/>
        <end position="25"/>
    </location>
</feature>
<evidence type="ECO:0000313" key="3">
    <source>
        <dbReference type="Proteomes" id="UP001390339"/>
    </source>
</evidence>
<organism evidence="2 3">
    <name type="scientific">Apiospora arundinis</name>
    <dbReference type="NCBI Taxonomy" id="335852"/>
    <lineage>
        <taxon>Eukaryota</taxon>
        <taxon>Fungi</taxon>
        <taxon>Dikarya</taxon>
        <taxon>Ascomycota</taxon>
        <taxon>Pezizomycotina</taxon>
        <taxon>Sordariomycetes</taxon>
        <taxon>Xylariomycetidae</taxon>
        <taxon>Amphisphaeriales</taxon>
        <taxon>Apiosporaceae</taxon>
        <taxon>Apiospora</taxon>
    </lineage>
</organism>
<sequence length="25" mass="2768">MTMRARELTETSPSLPAVAQDNYDA</sequence>
<evidence type="ECO:0000256" key="1">
    <source>
        <dbReference type="SAM" id="MobiDB-lite"/>
    </source>
</evidence>
<accession>A0ABR2JJZ3</accession>
<gene>
    <name evidence="2" type="ORF">PGQ11_002694</name>
</gene>